<dbReference type="AlphaFoldDB" id="A0AAD3NEK6"/>
<gene>
    <name evidence="2" type="ORF">AKAME5_002230800</name>
</gene>
<dbReference type="SUPFAM" id="SSF56112">
    <property type="entry name" value="Protein kinase-like (PK-like)"/>
    <property type="match status" value="1"/>
</dbReference>
<protein>
    <submittedName>
        <fullName evidence="2">Homeodomain-interacting protein kinase 1-like protein</fullName>
    </submittedName>
</protein>
<dbReference type="PROSITE" id="PS00107">
    <property type="entry name" value="PROTEIN_KINASE_ATP"/>
    <property type="match status" value="1"/>
</dbReference>
<dbReference type="Gene3D" id="3.30.200.20">
    <property type="entry name" value="Phosphorylase Kinase, domain 1"/>
    <property type="match status" value="1"/>
</dbReference>
<dbReference type="Proteomes" id="UP001279410">
    <property type="component" value="Unassembled WGS sequence"/>
</dbReference>
<keyword evidence="2" id="KW-0371">Homeobox</keyword>
<proteinExistence type="predicted"/>
<keyword evidence="3" id="KW-1185">Reference proteome</keyword>
<sequence>MGTGGDLVIWSQIVGEERGTQDGKTVIIPRTGGCCNLHCSISGTDRDATYTSLTGCGEADILEVCGFHSSLTTPESERQCEKSTKDFIFHHGLEIIIGGLISTTSSHYEVEDLLGSGAYGVVTQCRKLTTNETVAIKIQSCIEAAKEEVQHKFCVSTFDL</sequence>
<feature type="binding site" evidence="1">
    <location>
        <position position="137"/>
    </location>
    <ligand>
        <name>ATP</name>
        <dbReference type="ChEBI" id="CHEBI:30616"/>
    </ligand>
</feature>
<dbReference type="GO" id="GO:0003677">
    <property type="term" value="F:DNA binding"/>
    <property type="evidence" value="ECO:0007669"/>
    <property type="project" value="UniProtKB-KW"/>
</dbReference>
<reference evidence="2" key="1">
    <citation type="submission" date="2022-08" db="EMBL/GenBank/DDBJ databases">
        <title>Genome sequencing of akame (Lates japonicus).</title>
        <authorList>
            <person name="Hashiguchi Y."/>
            <person name="Takahashi H."/>
        </authorList>
    </citation>
    <scope>NUCLEOTIDE SEQUENCE</scope>
    <source>
        <strain evidence="2">Kochi</strain>
    </source>
</reference>
<evidence type="ECO:0000313" key="3">
    <source>
        <dbReference type="Proteomes" id="UP001279410"/>
    </source>
</evidence>
<dbReference type="EMBL" id="BRZM01000481">
    <property type="protein sequence ID" value="GLD70988.1"/>
    <property type="molecule type" value="Genomic_DNA"/>
</dbReference>
<comment type="caution">
    <text evidence="2">The sequence shown here is derived from an EMBL/GenBank/DDBJ whole genome shotgun (WGS) entry which is preliminary data.</text>
</comment>
<dbReference type="GO" id="GO:0016301">
    <property type="term" value="F:kinase activity"/>
    <property type="evidence" value="ECO:0007669"/>
    <property type="project" value="UniProtKB-KW"/>
</dbReference>
<dbReference type="GO" id="GO:0005524">
    <property type="term" value="F:ATP binding"/>
    <property type="evidence" value="ECO:0007669"/>
    <property type="project" value="UniProtKB-UniRule"/>
</dbReference>
<keyword evidence="2" id="KW-0808">Transferase</keyword>
<evidence type="ECO:0000313" key="2">
    <source>
        <dbReference type="EMBL" id="GLD70988.1"/>
    </source>
</evidence>
<dbReference type="InterPro" id="IPR011009">
    <property type="entry name" value="Kinase-like_dom_sf"/>
</dbReference>
<organism evidence="2 3">
    <name type="scientific">Lates japonicus</name>
    <name type="common">Japanese lates</name>
    <dbReference type="NCBI Taxonomy" id="270547"/>
    <lineage>
        <taxon>Eukaryota</taxon>
        <taxon>Metazoa</taxon>
        <taxon>Chordata</taxon>
        <taxon>Craniata</taxon>
        <taxon>Vertebrata</taxon>
        <taxon>Euteleostomi</taxon>
        <taxon>Actinopterygii</taxon>
        <taxon>Neopterygii</taxon>
        <taxon>Teleostei</taxon>
        <taxon>Neoteleostei</taxon>
        <taxon>Acanthomorphata</taxon>
        <taxon>Carangaria</taxon>
        <taxon>Carangaria incertae sedis</taxon>
        <taxon>Centropomidae</taxon>
        <taxon>Lates</taxon>
    </lineage>
</organism>
<evidence type="ECO:0000256" key="1">
    <source>
        <dbReference type="PROSITE-ProRule" id="PRU10141"/>
    </source>
</evidence>
<dbReference type="InterPro" id="IPR017441">
    <property type="entry name" value="Protein_kinase_ATP_BS"/>
</dbReference>
<keyword evidence="2" id="KW-0418">Kinase</keyword>
<keyword evidence="1" id="KW-0067">ATP-binding</keyword>
<accession>A0AAD3NEK6</accession>
<keyword evidence="1" id="KW-0547">Nucleotide-binding</keyword>
<keyword evidence="2" id="KW-0238">DNA-binding</keyword>
<name>A0AAD3NEK6_LATJO</name>